<dbReference type="InterPro" id="IPR032466">
    <property type="entry name" value="Metal_Hydrolase"/>
</dbReference>
<dbReference type="GO" id="GO:0046872">
    <property type="term" value="F:metal ion binding"/>
    <property type="evidence" value="ECO:0007669"/>
    <property type="project" value="UniProtKB-KW"/>
</dbReference>
<dbReference type="Proteomes" id="UP000011083">
    <property type="component" value="Unassembled WGS sequence"/>
</dbReference>
<feature type="binding site" evidence="3">
    <location>
        <position position="187"/>
    </location>
    <ligand>
        <name>a divalent metal cation</name>
        <dbReference type="ChEBI" id="CHEBI:60240"/>
        <label>1</label>
    </ligand>
</feature>
<keyword evidence="2 4" id="KW-0378">Hydrolase</keyword>
<dbReference type="PROSITE" id="PS01091">
    <property type="entry name" value="TATD_3"/>
    <property type="match status" value="1"/>
</dbReference>
<dbReference type="SUPFAM" id="SSF51556">
    <property type="entry name" value="Metallo-dependent hydrolases"/>
    <property type="match status" value="1"/>
</dbReference>
<dbReference type="AlphaFoldDB" id="L8HG43"/>
<dbReference type="PANTHER" id="PTHR46363:SF1">
    <property type="entry name" value="DEOXYRIBONUCLEASE TATDN2-RELATED"/>
    <property type="match status" value="1"/>
</dbReference>
<dbReference type="PIRSF" id="PIRSF005902">
    <property type="entry name" value="DNase_TatD"/>
    <property type="match status" value="1"/>
</dbReference>
<name>L8HG43_ACACF</name>
<evidence type="ECO:0000256" key="3">
    <source>
        <dbReference type="PIRSR" id="PIRSR005902-1"/>
    </source>
</evidence>
<evidence type="ECO:0000256" key="2">
    <source>
        <dbReference type="ARBA" id="ARBA00022801"/>
    </source>
</evidence>
<dbReference type="RefSeq" id="XP_004367789.1">
    <property type="nucleotide sequence ID" value="XM_004367732.1"/>
</dbReference>
<dbReference type="OrthoDB" id="6079689at2759"/>
<keyword evidence="5" id="KW-1185">Reference proteome</keyword>
<dbReference type="KEGG" id="acan:ACA1_105490"/>
<evidence type="ECO:0000313" key="5">
    <source>
        <dbReference type="Proteomes" id="UP000011083"/>
    </source>
</evidence>
<feature type="binding site" evidence="3">
    <location>
        <position position="135"/>
    </location>
    <ligand>
        <name>a divalent metal cation</name>
        <dbReference type="ChEBI" id="CHEBI:60240"/>
        <label>2</label>
    </ligand>
</feature>
<dbReference type="InterPro" id="IPR001130">
    <property type="entry name" value="TatD-like"/>
</dbReference>
<dbReference type="InterPro" id="IPR015991">
    <property type="entry name" value="TatD/YcfH-like"/>
</dbReference>
<proteinExistence type="predicted"/>
<dbReference type="VEuPathDB" id="AmoebaDB:ACA1_105490"/>
<dbReference type="GO" id="GO:0016788">
    <property type="term" value="F:hydrolase activity, acting on ester bonds"/>
    <property type="evidence" value="ECO:0007669"/>
    <property type="project" value="InterPro"/>
</dbReference>
<evidence type="ECO:0000313" key="4">
    <source>
        <dbReference type="EMBL" id="ELR24509.1"/>
    </source>
</evidence>
<dbReference type="NCBIfam" id="TIGR00010">
    <property type="entry name" value="YchF/TatD family DNA exonuclease"/>
    <property type="match status" value="1"/>
</dbReference>
<dbReference type="Pfam" id="PF01026">
    <property type="entry name" value="TatD_DNase"/>
    <property type="match status" value="1"/>
</dbReference>
<dbReference type="Gene3D" id="3.20.20.140">
    <property type="entry name" value="Metal-dependent hydrolases"/>
    <property type="match status" value="1"/>
</dbReference>
<dbReference type="OMA" id="VRIAHEC"/>
<dbReference type="EMBL" id="KB007814">
    <property type="protein sequence ID" value="ELR24509.1"/>
    <property type="molecule type" value="Genomic_DNA"/>
</dbReference>
<sequence length="242" mass="27003">MQLEACVHVCCFPGGYQPTHRLADLASTSEAGSFASRVYMTYGVHPHSASQYDDALEKEIEQAMSHPRTVAWGECGLDFFKNLSEQEVQKAVFARQLQKAVEHNKPLVIHSRDAEADTLRLLKEHVPTEWKIHMHCFGESPEMAAELLALYPNVYFGFTGAITFAKAGRAPEVVKMVPLNRLLLETDCPFMAPEPHRGKVAQPAMTPLVAKKVAELKEISLAEVIRATTENARTVYSLPKRE</sequence>
<feature type="binding site" evidence="3">
    <location>
        <position position="74"/>
    </location>
    <ligand>
        <name>a divalent metal cation</name>
        <dbReference type="ChEBI" id="CHEBI:60240"/>
        <label>1</label>
    </ligand>
</feature>
<gene>
    <name evidence="4" type="ORF">ACA1_105490</name>
</gene>
<dbReference type="FunFam" id="3.20.20.140:FF:000005">
    <property type="entry name" value="TatD family hydrolase"/>
    <property type="match status" value="1"/>
</dbReference>
<keyword evidence="1 3" id="KW-0479">Metal-binding</keyword>
<dbReference type="PANTHER" id="PTHR46363">
    <property type="entry name" value="DEOXYRIBONUCLEASE TATDN2-RELATED"/>
    <property type="match status" value="1"/>
</dbReference>
<reference evidence="4 5" key="1">
    <citation type="journal article" date="2013" name="Genome Biol.">
        <title>Genome of Acanthamoeba castellanii highlights extensive lateral gene transfer and early evolution of tyrosine kinase signaling.</title>
        <authorList>
            <person name="Clarke M."/>
            <person name="Lohan A.J."/>
            <person name="Liu B."/>
            <person name="Lagkouvardos I."/>
            <person name="Roy S."/>
            <person name="Zafar N."/>
            <person name="Bertelli C."/>
            <person name="Schilde C."/>
            <person name="Kianianmomeni A."/>
            <person name="Burglin T.R."/>
            <person name="Frech C."/>
            <person name="Turcotte B."/>
            <person name="Kopec K.O."/>
            <person name="Synnott J.M."/>
            <person name="Choo C."/>
            <person name="Paponov I."/>
            <person name="Finkler A."/>
            <person name="Soon Heng Tan C."/>
            <person name="Hutchins A.P."/>
            <person name="Weinmeier T."/>
            <person name="Rattei T."/>
            <person name="Chu J.S."/>
            <person name="Gimenez G."/>
            <person name="Irimia M."/>
            <person name="Rigden D.J."/>
            <person name="Fitzpatrick D.A."/>
            <person name="Lorenzo-Morales J."/>
            <person name="Bateman A."/>
            <person name="Chiu C.H."/>
            <person name="Tang P."/>
            <person name="Hegemann P."/>
            <person name="Fromm H."/>
            <person name="Raoult D."/>
            <person name="Greub G."/>
            <person name="Miranda-Saavedra D."/>
            <person name="Chen N."/>
            <person name="Nash P."/>
            <person name="Ginger M.L."/>
            <person name="Horn M."/>
            <person name="Schaap P."/>
            <person name="Caler L."/>
            <person name="Loftus B."/>
        </authorList>
    </citation>
    <scope>NUCLEOTIDE SEQUENCE [LARGE SCALE GENOMIC DNA]</scope>
    <source>
        <strain evidence="4 5">Neff</strain>
    </source>
</reference>
<dbReference type="GO" id="GO:0004536">
    <property type="term" value="F:DNA nuclease activity"/>
    <property type="evidence" value="ECO:0007669"/>
    <property type="project" value="InterPro"/>
</dbReference>
<dbReference type="GeneID" id="14926829"/>
<dbReference type="CDD" id="cd01310">
    <property type="entry name" value="TatD_DNAse"/>
    <property type="match status" value="1"/>
</dbReference>
<accession>L8HG43</accession>
<protein>
    <submittedName>
        <fullName evidence="4">Hydrolase, TatD family protein</fullName>
    </submittedName>
</protein>
<evidence type="ECO:0000256" key="1">
    <source>
        <dbReference type="ARBA" id="ARBA00022723"/>
    </source>
</evidence>
<dbReference type="InterPro" id="IPR018228">
    <property type="entry name" value="DNase_TatD-rel_CS"/>
</dbReference>
<organism evidence="4 5">
    <name type="scientific">Acanthamoeba castellanii (strain ATCC 30010 / Neff)</name>
    <dbReference type="NCBI Taxonomy" id="1257118"/>
    <lineage>
        <taxon>Eukaryota</taxon>
        <taxon>Amoebozoa</taxon>
        <taxon>Discosea</taxon>
        <taxon>Longamoebia</taxon>
        <taxon>Centramoebida</taxon>
        <taxon>Acanthamoebidae</taxon>
        <taxon>Acanthamoeba</taxon>
    </lineage>
</organism>
<feature type="binding site" evidence="3">
    <location>
        <position position="110"/>
    </location>
    <ligand>
        <name>a divalent metal cation</name>
        <dbReference type="ChEBI" id="CHEBI:60240"/>
        <label>2</label>
    </ligand>
</feature>